<dbReference type="Gene3D" id="3.30.470.20">
    <property type="entry name" value="ATP-grasp fold, B domain"/>
    <property type="match status" value="1"/>
</dbReference>
<sequence length="445" mass="50415">MNKQEQIEIPKNPELLIVGASTRAAACSALRAQFQPLCVDQYADQDLREIAQVLPKTSDDSNWLQALDEHTSMEWIYTGGMENHPNFIEQISRKHHLRGCDPESLSYARDPFFLEEILARAKVQTPTCFKADSKPDGNLKWLSKPIHGSGGHGIHFVDANSSKSLRNKACYVQRYQPGIPLSALFIAFHHISVLVGISMQFIGNAALNAKPFQFCGGMTLKTVPASWNQAIVELGQTIAQKCHIQGIFGCDLILDPMQENRIWLNEVNPRYTAITELFELQSQLPILYWHMAACRTFEEQKINLETPLQLRKLLLKAQNQPQPQIAKGILYAAQDMTCPYIDWNHNLSKDLYQIPELADIPHPGTDIQNGSPICSVYGVGENHQSCLQSLAERIVQYSRLFQADSRRENNAKAVFNKLWPEMKTENSLFSRFFTSENESHSFLED</sequence>
<gene>
    <name evidence="2" type="ORF">V144x_46850</name>
</gene>
<name>A0A517W1P0_9PLAN</name>
<evidence type="ECO:0000313" key="2">
    <source>
        <dbReference type="EMBL" id="QDT99175.1"/>
    </source>
</evidence>
<proteinExistence type="predicted"/>
<protein>
    <submittedName>
        <fullName evidence="2">ATP-grasp domain protein</fullName>
    </submittedName>
</protein>
<feature type="domain" description="ATP-grasp fold PylC-type" evidence="1">
    <location>
        <begin position="110"/>
        <end position="273"/>
    </location>
</feature>
<dbReference type="SUPFAM" id="SSF56059">
    <property type="entry name" value="Glutathione synthetase ATP-binding domain-like"/>
    <property type="match status" value="1"/>
</dbReference>
<reference evidence="2 3" key="1">
    <citation type="submission" date="2019-03" db="EMBL/GenBank/DDBJ databases">
        <title>Deep-cultivation of Planctomycetes and their phenomic and genomic characterization uncovers novel biology.</title>
        <authorList>
            <person name="Wiegand S."/>
            <person name="Jogler M."/>
            <person name="Boedeker C."/>
            <person name="Pinto D."/>
            <person name="Vollmers J."/>
            <person name="Rivas-Marin E."/>
            <person name="Kohn T."/>
            <person name="Peeters S.H."/>
            <person name="Heuer A."/>
            <person name="Rast P."/>
            <person name="Oberbeckmann S."/>
            <person name="Bunk B."/>
            <person name="Jeske O."/>
            <person name="Meyerdierks A."/>
            <person name="Storesund J.E."/>
            <person name="Kallscheuer N."/>
            <person name="Luecker S."/>
            <person name="Lage O.M."/>
            <person name="Pohl T."/>
            <person name="Merkel B.J."/>
            <person name="Hornburger P."/>
            <person name="Mueller R.-W."/>
            <person name="Bruemmer F."/>
            <person name="Labrenz M."/>
            <person name="Spormann A.M."/>
            <person name="Op den Camp H."/>
            <person name="Overmann J."/>
            <person name="Amann R."/>
            <person name="Jetten M.S.M."/>
            <person name="Mascher T."/>
            <person name="Medema M.H."/>
            <person name="Devos D.P."/>
            <person name="Kaster A.-K."/>
            <person name="Ovreas L."/>
            <person name="Rohde M."/>
            <person name="Galperin M.Y."/>
            <person name="Jogler C."/>
        </authorList>
    </citation>
    <scope>NUCLEOTIDE SEQUENCE [LARGE SCALE GENOMIC DNA]</scope>
    <source>
        <strain evidence="2 3">V144</strain>
    </source>
</reference>
<dbReference type="InterPro" id="IPR003806">
    <property type="entry name" value="ATP-grasp_PylC-type"/>
</dbReference>
<evidence type="ECO:0000259" key="1">
    <source>
        <dbReference type="Pfam" id="PF02655"/>
    </source>
</evidence>
<dbReference type="GO" id="GO:0005524">
    <property type="term" value="F:ATP binding"/>
    <property type="evidence" value="ECO:0007669"/>
    <property type="project" value="InterPro"/>
</dbReference>
<dbReference type="Pfam" id="PF02655">
    <property type="entry name" value="ATP-grasp_3"/>
    <property type="match status" value="1"/>
</dbReference>
<dbReference type="GO" id="GO:0046872">
    <property type="term" value="F:metal ion binding"/>
    <property type="evidence" value="ECO:0007669"/>
    <property type="project" value="InterPro"/>
</dbReference>
<organism evidence="2 3">
    <name type="scientific">Gimesia aquarii</name>
    <dbReference type="NCBI Taxonomy" id="2527964"/>
    <lineage>
        <taxon>Bacteria</taxon>
        <taxon>Pseudomonadati</taxon>
        <taxon>Planctomycetota</taxon>
        <taxon>Planctomycetia</taxon>
        <taxon>Planctomycetales</taxon>
        <taxon>Planctomycetaceae</taxon>
        <taxon>Gimesia</taxon>
    </lineage>
</organism>
<accession>A0A517W1P0</accession>
<dbReference type="Proteomes" id="UP000318704">
    <property type="component" value="Chromosome"/>
</dbReference>
<dbReference type="AlphaFoldDB" id="A0A517W1P0"/>
<dbReference type="KEGG" id="gaw:V144x_46850"/>
<dbReference type="RefSeq" id="WP_144988446.1">
    <property type="nucleotide sequence ID" value="NZ_CP037920.1"/>
</dbReference>
<dbReference type="EMBL" id="CP037920">
    <property type="protein sequence ID" value="QDT99175.1"/>
    <property type="molecule type" value="Genomic_DNA"/>
</dbReference>
<evidence type="ECO:0000313" key="3">
    <source>
        <dbReference type="Proteomes" id="UP000318704"/>
    </source>
</evidence>